<reference evidence="2 3" key="1">
    <citation type="journal article" date="2019" name="Int. J. Syst. Evol. Microbiol.">
        <title>The Global Catalogue of Microorganisms (GCM) 10K type strain sequencing project: providing services to taxonomists for standard genome sequencing and annotation.</title>
        <authorList>
            <consortium name="The Broad Institute Genomics Platform"/>
            <consortium name="The Broad Institute Genome Sequencing Center for Infectious Disease"/>
            <person name="Wu L."/>
            <person name="Ma J."/>
        </authorList>
    </citation>
    <scope>NUCLEOTIDE SEQUENCE [LARGE SCALE GENOMIC DNA]</scope>
    <source>
        <strain evidence="2 3">JCM 6835</strain>
    </source>
</reference>
<dbReference type="RefSeq" id="WP_379506958.1">
    <property type="nucleotide sequence ID" value="NZ_JBHTEV010000002.1"/>
</dbReference>
<dbReference type="Proteomes" id="UP001501666">
    <property type="component" value="Unassembled WGS sequence"/>
</dbReference>
<dbReference type="InterPro" id="IPR036390">
    <property type="entry name" value="WH_DNA-bd_sf"/>
</dbReference>
<accession>A0ABN3TIF9</accession>
<proteinExistence type="predicted"/>
<organism evidence="2 3">
    <name type="scientific">Nonomuraea recticatena</name>
    <dbReference type="NCBI Taxonomy" id="46178"/>
    <lineage>
        <taxon>Bacteria</taxon>
        <taxon>Bacillati</taxon>
        <taxon>Actinomycetota</taxon>
        <taxon>Actinomycetes</taxon>
        <taxon>Streptosporangiales</taxon>
        <taxon>Streptosporangiaceae</taxon>
        <taxon>Nonomuraea</taxon>
    </lineage>
</organism>
<comment type="caution">
    <text evidence="2">The sequence shown here is derived from an EMBL/GenBank/DDBJ whole genome shotgun (WGS) entry which is preliminary data.</text>
</comment>
<name>A0ABN3TIF9_9ACTN</name>
<feature type="compositionally biased region" description="Pro residues" evidence="1">
    <location>
        <begin position="638"/>
        <end position="656"/>
    </location>
</feature>
<dbReference type="SUPFAM" id="SSF46785">
    <property type="entry name" value="Winged helix' DNA-binding domain"/>
    <property type="match status" value="1"/>
</dbReference>
<evidence type="ECO:0000256" key="1">
    <source>
        <dbReference type="SAM" id="MobiDB-lite"/>
    </source>
</evidence>
<keyword evidence="3" id="KW-1185">Reference proteome</keyword>
<feature type="region of interest" description="Disordered" evidence="1">
    <location>
        <begin position="627"/>
        <end position="656"/>
    </location>
</feature>
<evidence type="ECO:0000313" key="3">
    <source>
        <dbReference type="Proteomes" id="UP001501666"/>
    </source>
</evidence>
<sequence>MPKFGVSNMGETGIAVTDNLIPRPRHGEDGYSGDGTLKAIEEWALCAPALGARGRVRLSHDGGRNYPRHLERELTVRLPQSPAAVYVYDTNGHTHLLAADFDISRAVRRGAQDPYAAVAADAADFAALVHACGGSGFGDISPNGGRHGYVLWAAPLPYREMRQIALALARRYPTLDPQPMLGSTDGVIRPPGSWHRSRGHQKLTTPLVHVRQVLANPCGPDVWSALIDALMPELEAIEAEQETPASMAAAVWQMDEQHDLWLPRVGGPLPRLSPRLEEIAASGKFDRRDYASPSEARQAVVAGAVACGWQLADVSARLAGGNWSGMASFYARYKDDRTRAERLRADWKSAIAWIAGRESGRDVHTRGRTHSGGSKVELEGLRLTVQPAPRSTDAGTERQQILRWNSAMRAAERHRWVGPRAVTIRRVLRALLKAAQLRNCTVIAFGVRHLALLAGLDESTVAKTLKLLREERDPFINLIQVHHGERADTYRLIIPQGYAEAAAWRRWQPGKLGGIHPVFRILGGTAALVWEQLNSEPTRTTDLHTLVGISPTAVTTALTKLAEHGLAERRCGGWVRGPADPLRVAKQLGVPELLVEIMARYRQQRAEWHAFLSVIEAFVPTFEPPEHPIPLQEIADAGPPPWMDAEPHGPPQPVLG</sequence>
<protein>
    <submittedName>
        <fullName evidence="2">Uncharacterized protein</fullName>
    </submittedName>
</protein>
<dbReference type="EMBL" id="BAAATE010000078">
    <property type="protein sequence ID" value="GAA2702253.1"/>
    <property type="molecule type" value="Genomic_DNA"/>
</dbReference>
<gene>
    <name evidence="2" type="ORF">GCM10010412_100260</name>
</gene>
<evidence type="ECO:0000313" key="2">
    <source>
        <dbReference type="EMBL" id="GAA2702253.1"/>
    </source>
</evidence>